<name>C3ZIJ2_BRAFL</name>
<dbReference type="EMBL" id="GG666627">
    <property type="protein sequence ID" value="EEN47717.1"/>
    <property type="molecule type" value="Genomic_DNA"/>
</dbReference>
<sequence length="104" mass="12145">MFVNAAKPCENGWTWYKNHCYKHVRDKVDGNTAKSRCQTYGANLASINSPEENYFVADLIKNAPKGIRRHVVWFGLRRHDKRSFRWLDGSRLTYTNWAPGEPND</sequence>
<dbReference type="CDD" id="cd00037">
    <property type="entry name" value="CLECT"/>
    <property type="match status" value="1"/>
</dbReference>
<proteinExistence type="predicted"/>
<feature type="non-terminal residue" evidence="2">
    <location>
        <position position="104"/>
    </location>
</feature>
<dbReference type="AlphaFoldDB" id="C3ZIJ2"/>
<dbReference type="SUPFAM" id="SSF56436">
    <property type="entry name" value="C-type lectin-like"/>
    <property type="match status" value="1"/>
</dbReference>
<reference evidence="2" key="1">
    <citation type="journal article" date="2008" name="Nature">
        <title>The amphioxus genome and the evolution of the chordate karyotype.</title>
        <authorList>
            <consortium name="US DOE Joint Genome Institute (JGI-PGF)"/>
            <person name="Putnam N.H."/>
            <person name="Butts T."/>
            <person name="Ferrier D.E.K."/>
            <person name="Furlong R.F."/>
            <person name="Hellsten U."/>
            <person name="Kawashima T."/>
            <person name="Robinson-Rechavi M."/>
            <person name="Shoguchi E."/>
            <person name="Terry A."/>
            <person name="Yu J.-K."/>
            <person name="Benito-Gutierrez E.L."/>
            <person name="Dubchak I."/>
            <person name="Garcia-Fernandez J."/>
            <person name="Gibson-Brown J.J."/>
            <person name="Grigoriev I.V."/>
            <person name="Horton A.C."/>
            <person name="de Jong P.J."/>
            <person name="Jurka J."/>
            <person name="Kapitonov V.V."/>
            <person name="Kohara Y."/>
            <person name="Kuroki Y."/>
            <person name="Lindquist E."/>
            <person name="Lucas S."/>
            <person name="Osoegawa K."/>
            <person name="Pennacchio L.A."/>
            <person name="Salamov A.A."/>
            <person name="Satou Y."/>
            <person name="Sauka-Spengler T."/>
            <person name="Schmutz J."/>
            <person name="Shin-I T."/>
            <person name="Toyoda A."/>
            <person name="Bronner-Fraser M."/>
            <person name="Fujiyama A."/>
            <person name="Holland L.Z."/>
            <person name="Holland P.W.H."/>
            <person name="Satoh N."/>
            <person name="Rokhsar D.S."/>
        </authorList>
    </citation>
    <scope>NUCLEOTIDE SEQUENCE [LARGE SCALE GENOMIC DNA]</scope>
    <source>
        <strain evidence="2">S238N-H82</strain>
        <tissue evidence="2">Testes</tissue>
    </source>
</reference>
<dbReference type="SMART" id="SM00034">
    <property type="entry name" value="CLECT"/>
    <property type="match status" value="1"/>
</dbReference>
<dbReference type="InterPro" id="IPR016186">
    <property type="entry name" value="C-type_lectin-like/link_sf"/>
</dbReference>
<dbReference type="PROSITE" id="PS50041">
    <property type="entry name" value="C_TYPE_LECTIN_2"/>
    <property type="match status" value="1"/>
</dbReference>
<protein>
    <recommendedName>
        <fullName evidence="1">C-type lectin domain-containing protein</fullName>
    </recommendedName>
</protein>
<evidence type="ECO:0000259" key="1">
    <source>
        <dbReference type="PROSITE" id="PS50041"/>
    </source>
</evidence>
<organism>
    <name type="scientific">Branchiostoma floridae</name>
    <name type="common">Florida lancelet</name>
    <name type="synonym">Amphioxus</name>
    <dbReference type="NCBI Taxonomy" id="7739"/>
    <lineage>
        <taxon>Eukaryota</taxon>
        <taxon>Metazoa</taxon>
        <taxon>Chordata</taxon>
        <taxon>Cephalochordata</taxon>
        <taxon>Leptocardii</taxon>
        <taxon>Amphioxiformes</taxon>
        <taxon>Branchiostomatidae</taxon>
        <taxon>Branchiostoma</taxon>
    </lineage>
</organism>
<dbReference type="InterPro" id="IPR016187">
    <property type="entry name" value="CTDL_fold"/>
</dbReference>
<dbReference type="InterPro" id="IPR001304">
    <property type="entry name" value="C-type_lectin-like"/>
</dbReference>
<feature type="domain" description="C-type lectin" evidence="1">
    <location>
        <begin position="16"/>
        <end position="104"/>
    </location>
</feature>
<dbReference type="Gene3D" id="3.10.100.10">
    <property type="entry name" value="Mannose-Binding Protein A, subunit A"/>
    <property type="match status" value="1"/>
</dbReference>
<dbReference type="Pfam" id="PF00059">
    <property type="entry name" value="Lectin_C"/>
    <property type="match status" value="1"/>
</dbReference>
<accession>C3ZIJ2</accession>
<evidence type="ECO:0000313" key="2">
    <source>
        <dbReference type="EMBL" id="EEN47717.1"/>
    </source>
</evidence>
<dbReference type="InterPro" id="IPR050111">
    <property type="entry name" value="C-type_lectin/snaclec_domain"/>
</dbReference>
<dbReference type="FunFam" id="3.10.100.10:FF:000094">
    <property type="entry name" value="Uncharacterized protein"/>
    <property type="match status" value="1"/>
</dbReference>
<gene>
    <name evidence="2" type="ORF">BRAFLDRAFT_223467</name>
</gene>
<dbReference type="PANTHER" id="PTHR22803">
    <property type="entry name" value="MANNOSE, PHOSPHOLIPASE, LECTIN RECEPTOR RELATED"/>
    <property type="match status" value="1"/>
</dbReference>
<dbReference type="InParanoid" id="C3ZIJ2"/>